<keyword evidence="12" id="KW-0282">Flagellum</keyword>
<evidence type="ECO:0000256" key="1">
    <source>
        <dbReference type="ARBA" id="ARBA00004365"/>
    </source>
</evidence>
<keyword evidence="6" id="KW-0975">Bacterial flagellum</keyword>
<dbReference type="GO" id="GO:0044780">
    <property type="term" value="P:bacterial-type flagellum assembly"/>
    <property type="evidence" value="ECO:0007669"/>
    <property type="project" value="InterPro"/>
</dbReference>
<keyword evidence="13" id="KW-1185">Reference proteome</keyword>
<dbReference type="InterPro" id="IPR010930">
    <property type="entry name" value="Flg_bb/hook_C_dom"/>
</dbReference>
<keyword evidence="12" id="KW-0969">Cilium</keyword>
<feature type="domain" description="Flagellar hook-associated protein 1 D2-like" evidence="9">
    <location>
        <begin position="336"/>
        <end position="413"/>
    </location>
</feature>
<dbReference type="NCBIfam" id="TIGR02492">
    <property type="entry name" value="flgK_ends"/>
    <property type="match status" value="1"/>
</dbReference>
<feature type="domain" description="Flagellar hook-associated protein FlgK helical" evidence="11">
    <location>
        <begin position="94"/>
        <end position="323"/>
    </location>
</feature>
<dbReference type="SUPFAM" id="SSF64518">
    <property type="entry name" value="Phase 1 flagellin"/>
    <property type="match status" value="2"/>
</dbReference>
<evidence type="ECO:0000256" key="5">
    <source>
        <dbReference type="ARBA" id="ARBA00022525"/>
    </source>
</evidence>
<evidence type="ECO:0000259" key="11">
    <source>
        <dbReference type="Pfam" id="PF22638"/>
    </source>
</evidence>
<evidence type="ECO:0000256" key="4">
    <source>
        <dbReference type="ARBA" id="ARBA00016244"/>
    </source>
</evidence>
<dbReference type="PANTHER" id="PTHR30033">
    <property type="entry name" value="FLAGELLAR HOOK-ASSOCIATED PROTEIN 1"/>
    <property type="match status" value="1"/>
</dbReference>
<evidence type="ECO:0000259" key="10">
    <source>
        <dbReference type="Pfam" id="PF21159"/>
    </source>
</evidence>
<dbReference type="GO" id="GO:0005198">
    <property type="term" value="F:structural molecule activity"/>
    <property type="evidence" value="ECO:0007669"/>
    <property type="project" value="InterPro"/>
</dbReference>
<dbReference type="InterPro" id="IPR002371">
    <property type="entry name" value="FlgK"/>
</dbReference>
<dbReference type="PANTHER" id="PTHR30033:SF1">
    <property type="entry name" value="FLAGELLAR HOOK-ASSOCIATED PROTEIN 1"/>
    <property type="match status" value="1"/>
</dbReference>
<accession>A0A0C2BUX3</accession>
<evidence type="ECO:0000259" key="7">
    <source>
        <dbReference type="Pfam" id="PF00460"/>
    </source>
</evidence>
<protein>
    <recommendedName>
        <fullName evidence="4">Flagellar hook-associated protein 1</fullName>
    </recommendedName>
</protein>
<comment type="subcellular location">
    <subcellularLocation>
        <location evidence="1">Bacterial flagellum</location>
    </subcellularLocation>
    <subcellularLocation>
        <location evidence="2">Secreted</location>
    </subcellularLocation>
</comment>
<dbReference type="Pfam" id="PF00460">
    <property type="entry name" value="Flg_bb_rod"/>
    <property type="match status" value="1"/>
</dbReference>
<sequence length="663" mass="68775">MMANILSSTNSALVAAQQGLATTAHNIANARTEGYHRQIVLQAAVSGQNEGGGFIGKGTEVISVQRVYNEYLGSQLRTVQTSQGQLDAHYTQASRINNMLADPNSGLSPVLQDFFQSVQNLAANPDARGSMLAASQSMASRFQSMDGQLRELRVAVNSEISTTITAINSYAEQIADLNEAISKAQSGSGQMPNDLLDQRDHLVGELSKLTKVTVSKDGNNYGIFIGNGQPMVVGSTVSQLAPATSPTDLSEVEVGLVTSKGTVRLSESSLQGGKLGGLFEFRSTTLTDAQNQLGRIAIGLATTFNDQHKLGKDRTGAMGGDFFNMAKPLSIHSNLNAGTADVDADITDVSALKASDYKINFDGSNYAITRLSDNTLVSTSSPAALAAGVTVDGVKITLGAGTTVAGDQYIVKPTINAAAGFKVLVSDLNNIASAAPIATTSPTTNTGTATLSAGTVDKNFTTAMVATPKTLVYNATTGTLNAPSATGFPFDVKVTDINGNSTIYAPGTAVPYTSGATITFGASLPGPPPDVGGISLQISGAPGNGDQFVVKANSSTSGDNRNMVLLGNLQTAVTLVNGTTTYQGALSQMVSMVGNKTHELQVGTDAQTNLVTQLKEAQDADSGVNLDEEGANLLRYQQAYVAAGKVMQAVKEMFDTLVRLGQG</sequence>
<dbReference type="EMBL" id="JWJG01000028">
    <property type="protein sequence ID" value="KIF83819.1"/>
    <property type="molecule type" value="Genomic_DNA"/>
</dbReference>
<reference evidence="12 13" key="1">
    <citation type="submission" date="2014-12" db="EMBL/GenBank/DDBJ databases">
        <title>Denitrispirillum autotrophicum gen. nov., sp. nov., Denitrifying, Facultatively Autotrophic Bacteria Isolated from Rice Paddy Soil.</title>
        <authorList>
            <person name="Ishii S."/>
            <person name="Ashida N."/>
            <person name="Ohno H."/>
            <person name="Otsuka S."/>
            <person name="Yokota A."/>
            <person name="Senoo K."/>
        </authorList>
    </citation>
    <scope>NUCLEOTIDE SEQUENCE [LARGE SCALE GENOMIC DNA]</scope>
    <source>
        <strain evidence="12 13">TSA66</strain>
    </source>
</reference>
<evidence type="ECO:0000256" key="2">
    <source>
        <dbReference type="ARBA" id="ARBA00004613"/>
    </source>
</evidence>
<evidence type="ECO:0000313" key="12">
    <source>
        <dbReference type="EMBL" id="KIF83819.1"/>
    </source>
</evidence>
<dbReference type="Pfam" id="PF21159">
    <property type="entry name" value="FlgK_2nd"/>
    <property type="match status" value="1"/>
</dbReference>
<keyword evidence="12" id="KW-0966">Cell projection</keyword>
<evidence type="ECO:0000313" key="13">
    <source>
        <dbReference type="Proteomes" id="UP000031572"/>
    </source>
</evidence>
<evidence type="ECO:0000259" key="9">
    <source>
        <dbReference type="Pfam" id="PF21158"/>
    </source>
</evidence>
<evidence type="ECO:0000256" key="6">
    <source>
        <dbReference type="ARBA" id="ARBA00023143"/>
    </source>
</evidence>
<dbReference type="Proteomes" id="UP000031572">
    <property type="component" value="Unassembled WGS sequence"/>
</dbReference>
<dbReference type="Pfam" id="PF21158">
    <property type="entry name" value="flgK_1st_1"/>
    <property type="match status" value="1"/>
</dbReference>
<dbReference type="InterPro" id="IPR001444">
    <property type="entry name" value="Flag_bb_rod_N"/>
</dbReference>
<dbReference type="InterPro" id="IPR049119">
    <property type="entry name" value="FlgK_D2-like"/>
</dbReference>
<name>A0A0C2BUX3_9BURK</name>
<dbReference type="Pfam" id="PF06429">
    <property type="entry name" value="Flg_bbr_C"/>
    <property type="match status" value="1"/>
</dbReference>
<keyword evidence="5" id="KW-0964">Secreted</keyword>
<dbReference type="Pfam" id="PF22638">
    <property type="entry name" value="FlgK_D1"/>
    <property type="match status" value="1"/>
</dbReference>
<dbReference type="GO" id="GO:0005576">
    <property type="term" value="C:extracellular region"/>
    <property type="evidence" value="ECO:0007669"/>
    <property type="project" value="UniProtKB-SubCell"/>
</dbReference>
<feature type="domain" description="Flagellar basal body rod protein N-terminal" evidence="7">
    <location>
        <begin position="11"/>
        <end position="35"/>
    </location>
</feature>
<proteinExistence type="inferred from homology"/>
<dbReference type="STRING" id="709839.TSA66_17315"/>
<dbReference type="GO" id="GO:0009424">
    <property type="term" value="C:bacterial-type flagellum hook"/>
    <property type="evidence" value="ECO:0007669"/>
    <property type="project" value="InterPro"/>
</dbReference>
<feature type="domain" description="Flagellar basal-body/hook protein C-terminal" evidence="8">
    <location>
        <begin position="622"/>
        <end position="660"/>
    </location>
</feature>
<comment type="caution">
    <text evidence="12">The sequence shown here is derived from an EMBL/GenBank/DDBJ whole genome shotgun (WGS) entry which is preliminary data.</text>
</comment>
<evidence type="ECO:0000259" key="8">
    <source>
        <dbReference type="Pfam" id="PF06429"/>
    </source>
</evidence>
<comment type="similarity">
    <text evidence="3">Belongs to the flagella basal body rod proteins family.</text>
</comment>
<dbReference type="InterPro" id="IPR049474">
    <property type="entry name" value="FlgK_D3"/>
</dbReference>
<evidence type="ECO:0000256" key="3">
    <source>
        <dbReference type="ARBA" id="ARBA00009677"/>
    </source>
</evidence>
<dbReference type="PRINTS" id="PR01005">
    <property type="entry name" value="FLGHOOKAP1"/>
</dbReference>
<organism evidence="12 13">
    <name type="scientific">Noviherbaspirillum autotrophicum</name>
    <dbReference type="NCBI Taxonomy" id="709839"/>
    <lineage>
        <taxon>Bacteria</taxon>
        <taxon>Pseudomonadati</taxon>
        <taxon>Pseudomonadota</taxon>
        <taxon>Betaproteobacteria</taxon>
        <taxon>Burkholderiales</taxon>
        <taxon>Oxalobacteraceae</taxon>
        <taxon>Noviherbaspirillum</taxon>
    </lineage>
</organism>
<dbReference type="InterPro" id="IPR053927">
    <property type="entry name" value="FlgK_helical"/>
</dbReference>
<dbReference type="AlphaFoldDB" id="A0A0C2BUX3"/>
<gene>
    <name evidence="12" type="ORF">TSA66_17315</name>
</gene>
<feature type="domain" description="Flagellar hook-associated protein 1 D3" evidence="10">
    <location>
        <begin position="436"/>
        <end position="551"/>
    </location>
</feature>